<feature type="transmembrane region" description="Helical" evidence="1">
    <location>
        <begin position="175"/>
        <end position="196"/>
    </location>
</feature>
<evidence type="ECO:0000256" key="1">
    <source>
        <dbReference type="SAM" id="Phobius"/>
    </source>
</evidence>
<evidence type="ECO:0000313" key="4">
    <source>
        <dbReference type="Proteomes" id="UP000005952"/>
    </source>
</evidence>
<dbReference type="RefSeq" id="WP_015598460.1">
    <property type="nucleotide sequence ID" value="NC_021172.1"/>
</dbReference>
<feature type="transmembrane region" description="Helical" evidence="1">
    <location>
        <begin position="35"/>
        <end position="54"/>
    </location>
</feature>
<dbReference type="STRING" id="670307.HYPDE_33813"/>
<feature type="domain" description="Inositolphosphotransferase Aur1/Ipt1" evidence="2">
    <location>
        <begin position="120"/>
        <end position="304"/>
    </location>
</feature>
<feature type="transmembrane region" description="Helical" evidence="1">
    <location>
        <begin position="88"/>
        <end position="111"/>
    </location>
</feature>
<dbReference type="Pfam" id="PF14378">
    <property type="entry name" value="PAP2_3"/>
    <property type="match status" value="1"/>
</dbReference>
<reference evidence="3 4" key="1">
    <citation type="journal article" date="2013" name="Genome Announc.">
        <title>Genome sequences for three denitrifying bacterial strains isolated from a uranium- and nitrate-contaminated subsurface environment.</title>
        <authorList>
            <person name="Venkatramanan R."/>
            <person name="Prakash O."/>
            <person name="Woyke T."/>
            <person name="Chain P."/>
            <person name="Goodwin L.A."/>
            <person name="Watson D."/>
            <person name="Brooks S."/>
            <person name="Kostka J.E."/>
            <person name="Green S.J."/>
        </authorList>
    </citation>
    <scope>NUCLEOTIDE SEQUENCE [LARGE SCALE GENOMIC DNA]</scope>
    <source>
        <strain evidence="3 4">1NES1</strain>
    </source>
</reference>
<feature type="transmembrane region" description="Helical" evidence="1">
    <location>
        <begin position="254"/>
        <end position="279"/>
    </location>
</feature>
<protein>
    <recommendedName>
        <fullName evidence="2">Inositolphosphotransferase Aur1/Ipt1 domain-containing protein</fullName>
    </recommendedName>
</protein>
<keyword evidence="1" id="KW-1133">Transmembrane helix</keyword>
<dbReference type="GO" id="GO:0016020">
    <property type="term" value="C:membrane"/>
    <property type="evidence" value="ECO:0007669"/>
    <property type="project" value="UniProtKB-SubCell"/>
</dbReference>
<dbReference type="Proteomes" id="UP000005952">
    <property type="component" value="Chromosome"/>
</dbReference>
<evidence type="ECO:0000313" key="3">
    <source>
        <dbReference type="EMBL" id="AGK58435.1"/>
    </source>
</evidence>
<dbReference type="AlphaFoldDB" id="N0BE90"/>
<feature type="transmembrane region" description="Helical" evidence="1">
    <location>
        <begin position="285"/>
        <end position="306"/>
    </location>
</feature>
<accession>N0BE90</accession>
<dbReference type="eggNOG" id="COG0671">
    <property type="taxonomic scope" value="Bacteria"/>
</dbReference>
<proteinExistence type="predicted"/>
<organism evidence="3 4">
    <name type="scientific">Hyphomicrobium denitrificans 1NES1</name>
    <dbReference type="NCBI Taxonomy" id="670307"/>
    <lineage>
        <taxon>Bacteria</taxon>
        <taxon>Pseudomonadati</taxon>
        <taxon>Pseudomonadota</taxon>
        <taxon>Alphaproteobacteria</taxon>
        <taxon>Hyphomicrobiales</taxon>
        <taxon>Hyphomicrobiaceae</taxon>
        <taxon>Hyphomicrobium</taxon>
    </lineage>
</organism>
<dbReference type="KEGG" id="hdt:HYPDE_33813"/>
<keyword evidence="4" id="KW-1185">Reference proteome</keyword>
<dbReference type="HOGENOM" id="CLU_052944_0_0_5"/>
<dbReference type="OrthoDB" id="7584858at2"/>
<sequence length="359" mass="39325">MSIASFATLPKPMWEGVLVCLRVGLPELWERSSRLAWMIMIACAVLLAVLCLAMGFHYAPFLIAAQVAILLAIAVGLTGAGWLRPALILEIAAIIAATFLVVPPLCSILAAMAMPLQDAALAEIDRRMGIDWVAIAFWFRAHPELSRVLCAVYGSNIWQPALLLLALTFADPERLRLMITASAITLAITMFGFFLIPAMGPYWYFHFTPADFPDAINVMPWEQPKFIEGLRAGSREMVFSGIVEFPSYHAASAILFAFAWSSVPVIGVFGILLNVLMLVSTVPVGGHYIIDIYAGAAVAIVSLSLAKRYYRATDRIPPLEPWNRTREGRRALAVLRKWPLVSALIKGPVKTSSKEPATT</sequence>
<feature type="transmembrane region" description="Helical" evidence="1">
    <location>
        <begin position="61"/>
        <end position="82"/>
    </location>
</feature>
<feature type="transmembrane region" description="Helical" evidence="1">
    <location>
        <begin position="148"/>
        <end position="169"/>
    </location>
</feature>
<keyword evidence="1" id="KW-0472">Membrane</keyword>
<dbReference type="InterPro" id="IPR026841">
    <property type="entry name" value="Aur1/Ipt1"/>
</dbReference>
<keyword evidence="1" id="KW-0812">Transmembrane</keyword>
<gene>
    <name evidence="3" type="ORF">HYPDE_33813</name>
</gene>
<name>N0BE90_9HYPH</name>
<dbReference type="EMBL" id="CP005587">
    <property type="protein sequence ID" value="AGK58435.1"/>
    <property type="molecule type" value="Genomic_DNA"/>
</dbReference>
<evidence type="ECO:0000259" key="2">
    <source>
        <dbReference type="Pfam" id="PF14378"/>
    </source>
</evidence>
<dbReference type="Gene3D" id="1.20.144.10">
    <property type="entry name" value="Phosphatidic acid phosphatase type 2/haloperoxidase"/>
    <property type="match status" value="1"/>
</dbReference>